<dbReference type="NCBIfam" id="NF011443">
    <property type="entry name" value="PRK14869.1-5"/>
    <property type="match status" value="1"/>
</dbReference>
<dbReference type="Gene3D" id="3.10.580.10">
    <property type="entry name" value="CBS-domain"/>
    <property type="match status" value="1"/>
</dbReference>
<protein>
    <recommendedName>
        <fullName evidence="2">inorganic diphosphatase</fullName>
        <ecNumber evidence="2">3.6.1.1</ecNumber>
    </recommendedName>
    <alternativeName>
        <fullName evidence="6">Pyrophosphate phospho-hydrolase</fullName>
    </alternativeName>
</protein>
<dbReference type="HOGENOM" id="CLU_025243_1_0_9"/>
<dbReference type="SMART" id="SM00116">
    <property type="entry name" value="CBS"/>
    <property type="match status" value="2"/>
</dbReference>
<dbReference type="InterPro" id="IPR038763">
    <property type="entry name" value="DHH_sf"/>
</dbReference>
<evidence type="ECO:0000256" key="5">
    <source>
        <dbReference type="ARBA" id="ARBA00023211"/>
    </source>
</evidence>
<sequence>MNRSYYKDRPIFFLGHKKPDTDSICSALAYSNFKNKVSNEHQFQGARAGEINKETEFVLNHLEVEHPPLIKDIHSRVSDMLTEEPVTINPDTTVKEINSLLKNKESKSFPVVDQHERLQGLVTMGDLAAKIMDDLEKDFLGPISFESESLVKILAGEALYLGKDKSLKGKIIVGAMSQDTLPSFVSRGDIVLLGDRQDAQINCLKAGAKCLILTGNSQPSSKTRDLAKDKDASIISVPHDTSKTVRLLTMATPVKDFMNTGNIVSFYTDDLTEEAKDEMLATRYRSYPVLNHDNQVVGTISRKDLLGLQGKEVVLIDHNESHQAVQGINEAKILEIIDHHKLGDLSSAEPIYFRNEPLGATATIIARIYQEHNLKPDPTTAGLLLAAILSDTVILKSPTCTQLDISIAQELSQISGLDIYEFGKKMFRKGAEVIEEAPVPMITKDFKEYNFGEKFVGIGQMNTVDYQDVREYLPSIKEGMKKIITEDQYDLLLFLVTDIERQDSLLLVEGTDLNCVESVFQQRLSENTLYLENVVSRKKQVVPPLSRFFSQK</sequence>
<dbReference type="Gene3D" id="3.40.1390.20">
    <property type="entry name" value="HprK N-terminal domain-like"/>
    <property type="match status" value="1"/>
</dbReference>
<dbReference type="Pfam" id="PF01368">
    <property type="entry name" value="DHH"/>
    <property type="match status" value="1"/>
</dbReference>
<dbReference type="Pfam" id="PF07085">
    <property type="entry name" value="DRTGG"/>
    <property type="match status" value="1"/>
</dbReference>
<keyword evidence="4 10" id="KW-0378">Hydrolase</keyword>
<dbReference type="STRING" id="457570.Nther_1250"/>
<dbReference type="InterPro" id="IPR046342">
    <property type="entry name" value="CBS_dom_sf"/>
</dbReference>
<proteinExistence type="predicted"/>
<accession>B2A228</accession>
<dbReference type="SMART" id="SM01131">
    <property type="entry name" value="DHHA2"/>
    <property type="match status" value="1"/>
</dbReference>
<dbReference type="Pfam" id="PF00571">
    <property type="entry name" value="CBS"/>
    <property type="match status" value="2"/>
</dbReference>
<dbReference type="FunCoup" id="B2A228">
    <property type="interactions" value="30"/>
</dbReference>
<dbReference type="EMBL" id="CP001034">
    <property type="protein sequence ID" value="ACB84833.1"/>
    <property type="molecule type" value="Genomic_DNA"/>
</dbReference>
<dbReference type="Proteomes" id="UP000001683">
    <property type="component" value="Chromosome"/>
</dbReference>
<organism evidence="10 11">
    <name type="scientific">Natranaerobius thermophilus (strain ATCC BAA-1301 / DSM 18059 / JW/NM-WN-LF)</name>
    <dbReference type="NCBI Taxonomy" id="457570"/>
    <lineage>
        <taxon>Bacteria</taxon>
        <taxon>Bacillati</taxon>
        <taxon>Bacillota</taxon>
        <taxon>Clostridia</taxon>
        <taxon>Natranaerobiales</taxon>
        <taxon>Natranaerobiaceae</taxon>
        <taxon>Natranaerobius</taxon>
    </lineage>
</organism>
<evidence type="ECO:0000313" key="10">
    <source>
        <dbReference type="EMBL" id="ACB84833.1"/>
    </source>
</evidence>
<dbReference type="InterPro" id="IPR001667">
    <property type="entry name" value="DDH_dom"/>
</dbReference>
<dbReference type="KEGG" id="nth:Nther_1250"/>
<dbReference type="PANTHER" id="PTHR12112">
    <property type="entry name" value="BNIP - RELATED"/>
    <property type="match status" value="1"/>
</dbReference>
<keyword evidence="5" id="KW-0464">Manganese</keyword>
<feature type="domain" description="CBS" evidence="9">
    <location>
        <begin position="80"/>
        <end position="137"/>
    </location>
</feature>
<dbReference type="GO" id="GO:0046872">
    <property type="term" value="F:metal ion binding"/>
    <property type="evidence" value="ECO:0007669"/>
    <property type="project" value="UniProtKB-KW"/>
</dbReference>
<dbReference type="InterPro" id="IPR004097">
    <property type="entry name" value="DHHA2"/>
</dbReference>
<dbReference type="InterPro" id="IPR010766">
    <property type="entry name" value="DRTGG"/>
</dbReference>
<comment type="cofactor">
    <cofactor evidence="1">
        <name>Mn(2+)</name>
        <dbReference type="ChEBI" id="CHEBI:29035"/>
    </cofactor>
</comment>
<dbReference type="PANTHER" id="PTHR12112:SF22">
    <property type="entry name" value="MANGANESE-DEPENDENT INORGANIC PYROPHOSPHATASE-RELATED"/>
    <property type="match status" value="1"/>
</dbReference>
<gene>
    <name evidence="10" type="ordered locus">Nther_1250</name>
</gene>
<dbReference type="Pfam" id="PF02833">
    <property type="entry name" value="DHHA2"/>
    <property type="match status" value="1"/>
</dbReference>
<dbReference type="EC" id="3.6.1.1" evidence="2"/>
<name>B2A228_NATTJ</name>
<evidence type="ECO:0000256" key="2">
    <source>
        <dbReference type="ARBA" id="ARBA00012146"/>
    </source>
</evidence>
<comment type="catalytic activity">
    <reaction evidence="7">
        <text>diphosphate + H2O = 2 phosphate + H(+)</text>
        <dbReference type="Rhea" id="RHEA:24576"/>
        <dbReference type="ChEBI" id="CHEBI:15377"/>
        <dbReference type="ChEBI" id="CHEBI:15378"/>
        <dbReference type="ChEBI" id="CHEBI:33019"/>
        <dbReference type="ChEBI" id="CHEBI:43474"/>
        <dbReference type="EC" id="3.6.1.1"/>
    </reaction>
</comment>
<evidence type="ECO:0000256" key="8">
    <source>
        <dbReference type="PROSITE-ProRule" id="PRU00703"/>
    </source>
</evidence>
<evidence type="ECO:0000256" key="3">
    <source>
        <dbReference type="ARBA" id="ARBA00022723"/>
    </source>
</evidence>
<dbReference type="InterPro" id="IPR038222">
    <property type="entry name" value="DHHA2_dom_sf"/>
</dbReference>
<dbReference type="InterPro" id="IPR000644">
    <property type="entry name" value="CBS_dom"/>
</dbReference>
<evidence type="ECO:0000313" key="11">
    <source>
        <dbReference type="Proteomes" id="UP000001683"/>
    </source>
</evidence>
<keyword evidence="3" id="KW-0479">Metal-binding</keyword>
<feature type="domain" description="CBS" evidence="9">
    <location>
        <begin position="258"/>
        <end position="315"/>
    </location>
</feature>
<dbReference type="Gene3D" id="3.90.1640.10">
    <property type="entry name" value="inorganic pyrophosphatase (n-terminal core)"/>
    <property type="match status" value="1"/>
</dbReference>
<dbReference type="SUPFAM" id="SSF64182">
    <property type="entry name" value="DHH phosphoesterases"/>
    <property type="match status" value="1"/>
</dbReference>
<dbReference type="SUPFAM" id="SSF75138">
    <property type="entry name" value="HprK N-terminal domain-like"/>
    <property type="match status" value="1"/>
</dbReference>
<dbReference type="GO" id="GO:0005737">
    <property type="term" value="C:cytoplasm"/>
    <property type="evidence" value="ECO:0007669"/>
    <property type="project" value="InterPro"/>
</dbReference>
<evidence type="ECO:0000256" key="1">
    <source>
        <dbReference type="ARBA" id="ARBA00001936"/>
    </source>
</evidence>
<dbReference type="eggNOG" id="COG4109">
    <property type="taxonomic scope" value="Bacteria"/>
</dbReference>
<keyword evidence="8" id="KW-0129">CBS domain</keyword>
<evidence type="ECO:0000259" key="9">
    <source>
        <dbReference type="PROSITE" id="PS51371"/>
    </source>
</evidence>
<evidence type="ECO:0000256" key="7">
    <source>
        <dbReference type="ARBA" id="ARBA00047820"/>
    </source>
</evidence>
<evidence type="ECO:0000256" key="6">
    <source>
        <dbReference type="ARBA" id="ARBA00032535"/>
    </source>
</evidence>
<dbReference type="SUPFAM" id="SSF54631">
    <property type="entry name" value="CBS-domain pair"/>
    <property type="match status" value="1"/>
</dbReference>
<evidence type="ECO:0000256" key="4">
    <source>
        <dbReference type="ARBA" id="ARBA00022801"/>
    </source>
</evidence>
<dbReference type="AlphaFoldDB" id="B2A228"/>
<dbReference type="OrthoDB" id="9766150at2"/>
<dbReference type="GO" id="GO:0004427">
    <property type="term" value="F:inorganic diphosphate phosphatase activity"/>
    <property type="evidence" value="ECO:0007669"/>
    <property type="project" value="UniProtKB-EC"/>
</dbReference>
<dbReference type="InterPro" id="IPR028979">
    <property type="entry name" value="Ser_kin/Pase_Hpr-like_N_sf"/>
</dbReference>
<dbReference type="Gene3D" id="3.10.310.20">
    <property type="entry name" value="DHHA2 domain"/>
    <property type="match status" value="1"/>
</dbReference>
<dbReference type="RefSeq" id="WP_012447708.1">
    <property type="nucleotide sequence ID" value="NC_010718.1"/>
</dbReference>
<reference evidence="10 11" key="1">
    <citation type="submission" date="2008-04" db="EMBL/GenBank/DDBJ databases">
        <title>Complete sequence of chromosome of Natranaerobius thermophilus JW/NM-WN-LF.</title>
        <authorList>
            <consortium name="US DOE Joint Genome Institute"/>
            <person name="Copeland A."/>
            <person name="Lucas S."/>
            <person name="Lapidus A."/>
            <person name="Glavina del Rio T."/>
            <person name="Dalin E."/>
            <person name="Tice H."/>
            <person name="Bruce D."/>
            <person name="Goodwin L."/>
            <person name="Pitluck S."/>
            <person name="Chertkov O."/>
            <person name="Brettin T."/>
            <person name="Detter J.C."/>
            <person name="Han C."/>
            <person name="Kuske C.R."/>
            <person name="Schmutz J."/>
            <person name="Larimer F."/>
            <person name="Land M."/>
            <person name="Hauser L."/>
            <person name="Kyrpides N."/>
            <person name="Lykidis A."/>
            <person name="Mesbah N.M."/>
            <person name="Wiegel J."/>
        </authorList>
    </citation>
    <scope>NUCLEOTIDE SEQUENCE [LARGE SCALE GENOMIC DNA]</scope>
    <source>
        <strain evidence="11">ATCC BAA-1301 / DSM 18059 / JW/NM-WN-LF</strain>
    </source>
</reference>
<reference evidence="10 11" key="2">
    <citation type="journal article" date="2011" name="J. Bacteriol.">
        <title>Complete genome sequence of the anaerobic, halophilic alkalithermophile Natranaerobius thermophilus JW/NM-WN-LF.</title>
        <authorList>
            <person name="Zhao B."/>
            <person name="Mesbah N.M."/>
            <person name="Dalin E."/>
            <person name="Goodwin L."/>
            <person name="Nolan M."/>
            <person name="Pitluck S."/>
            <person name="Chertkov O."/>
            <person name="Brettin T.S."/>
            <person name="Han J."/>
            <person name="Larimer F.W."/>
            <person name="Land M.L."/>
            <person name="Hauser L."/>
            <person name="Kyrpides N."/>
            <person name="Wiegel J."/>
        </authorList>
    </citation>
    <scope>NUCLEOTIDE SEQUENCE [LARGE SCALE GENOMIC DNA]</scope>
    <source>
        <strain evidence="11">ATCC BAA-1301 / DSM 18059 / JW/NM-WN-LF</strain>
    </source>
</reference>
<dbReference type="eggNOG" id="COG1227">
    <property type="taxonomic scope" value="Bacteria"/>
</dbReference>
<dbReference type="FunFam" id="3.90.1640.10:FF:000001">
    <property type="entry name" value="Probable manganese-dependent inorganic pyrophosphatase"/>
    <property type="match status" value="1"/>
</dbReference>
<dbReference type="NCBIfam" id="NF011442">
    <property type="entry name" value="PRK14869.1-4"/>
    <property type="match status" value="1"/>
</dbReference>
<dbReference type="InParanoid" id="B2A228"/>
<keyword evidence="11" id="KW-1185">Reference proteome</keyword>
<dbReference type="PROSITE" id="PS51371">
    <property type="entry name" value="CBS"/>
    <property type="match status" value="2"/>
</dbReference>